<dbReference type="PROSITE" id="PS00675">
    <property type="entry name" value="SIGMA54_INTERACT_1"/>
    <property type="match status" value="1"/>
</dbReference>
<dbReference type="InterPro" id="IPR003593">
    <property type="entry name" value="AAA+_ATPase"/>
</dbReference>
<dbReference type="Pfam" id="PF00005">
    <property type="entry name" value="ABC_tran"/>
    <property type="match status" value="2"/>
</dbReference>
<keyword evidence="2" id="KW-0813">Transport</keyword>
<organism evidence="6 7">
    <name type="scientific">Corynebacterium atypicum</name>
    <dbReference type="NCBI Taxonomy" id="191610"/>
    <lineage>
        <taxon>Bacteria</taxon>
        <taxon>Bacillati</taxon>
        <taxon>Actinomycetota</taxon>
        <taxon>Actinomycetes</taxon>
        <taxon>Mycobacteriales</taxon>
        <taxon>Corynebacteriaceae</taxon>
        <taxon>Corynebacterium</taxon>
    </lineage>
</organism>
<dbReference type="InterPro" id="IPR015856">
    <property type="entry name" value="ABC_transpr_CbiO/EcfA_su"/>
</dbReference>
<dbReference type="PROSITE" id="PS00211">
    <property type="entry name" value="ABC_TRANSPORTER_1"/>
    <property type="match status" value="2"/>
</dbReference>
<dbReference type="SMART" id="SM00382">
    <property type="entry name" value="AAA"/>
    <property type="match status" value="2"/>
</dbReference>
<feature type="domain" description="ABC transporter" evidence="5">
    <location>
        <begin position="244"/>
        <end position="466"/>
    </location>
</feature>
<dbReference type="Proteomes" id="UP000028504">
    <property type="component" value="Chromosome"/>
</dbReference>
<evidence type="ECO:0000256" key="2">
    <source>
        <dbReference type="ARBA" id="ARBA00022448"/>
    </source>
</evidence>
<evidence type="ECO:0000256" key="1">
    <source>
        <dbReference type="ARBA" id="ARBA00005417"/>
    </source>
</evidence>
<evidence type="ECO:0000313" key="6">
    <source>
        <dbReference type="EMBL" id="AIG63634.1"/>
    </source>
</evidence>
<dbReference type="PROSITE" id="PS50893">
    <property type="entry name" value="ABC_TRANSPORTER_2"/>
    <property type="match status" value="2"/>
</dbReference>
<dbReference type="InterPro" id="IPR025662">
    <property type="entry name" value="Sigma_54_int_dom_ATP-bd_1"/>
</dbReference>
<dbReference type="InterPro" id="IPR003439">
    <property type="entry name" value="ABC_transporter-like_ATP-bd"/>
</dbReference>
<dbReference type="SUPFAM" id="SSF52540">
    <property type="entry name" value="P-loop containing nucleoside triphosphate hydrolases"/>
    <property type="match status" value="2"/>
</dbReference>
<accession>A0ABN4DBC1</accession>
<dbReference type="PANTHER" id="PTHR43553">
    <property type="entry name" value="HEAVY METAL TRANSPORTER"/>
    <property type="match status" value="1"/>
</dbReference>
<dbReference type="Gene3D" id="3.40.50.300">
    <property type="entry name" value="P-loop containing nucleotide triphosphate hydrolases"/>
    <property type="match status" value="2"/>
</dbReference>
<feature type="domain" description="ABC transporter" evidence="5">
    <location>
        <begin position="1"/>
        <end position="240"/>
    </location>
</feature>
<dbReference type="InterPro" id="IPR017871">
    <property type="entry name" value="ABC_transporter-like_CS"/>
</dbReference>
<dbReference type="GO" id="GO:0005524">
    <property type="term" value="F:ATP binding"/>
    <property type="evidence" value="ECO:0007669"/>
    <property type="project" value="UniProtKB-KW"/>
</dbReference>
<keyword evidence="7" id="KW-1185">Reference proteome</keyword>
<evidence type="ECO:0000313" key="7">
    <source>
        <dbReference type="Proteomes" id="UP000028504"/>
    </source>
</evidence>
<evidence type="ECO:0000256" key="3">
    <source>
        <dbReference type="ARBA" id="ARBA00022741"/>
    </source>
</evidence>
<proteinExistence type="inferred from homology"/>
<keyword evidence="4 6" id="KW-0067">ATP-binding</keyword>
<protein>
    <submittedName>
        <fullName evidence="6">ABC transporter ATP-binding protein</fullName>
    </submittedName>
</protein>
<name>A0ABN4DBC1_9CORY</name>
<dbReference type="PANTHER" id="PTHR43553:SF24">
    <property type="entry name" value="ENERGY-COUPLING FACTOR TRANSPORTER ATP-BINDING PROTEIN ECFA1"/>
    <property type="match status" value="1"/>
</dbReference>
<evidence type="ECO:0000259" key="5">
    <source>
        <dbReference type="PROSITE" id="PS50893"/>
    </source>
</evidence>
<sequence length="466" mass="49234">MQASSFSWRHAGRKAYALNSVDLEIEPGERVLIRGDSGSGKSTLLAAIAGVLGGESEGDQAGRLELYTRTGRREEPGRSIPVGLVLQDPDSQVVAARVGDDVAVGCENLGVPRPEIWARVRSALALVDLEVPLDHPTKRLSGGQKQRLALAGVLAIQAGIILLDEPTANLDPKGAQDVRAAVQLAVERTGATLVVVEHQWRRWAGLCTKLIELGDAGVRGVGKLEPPPEQPAPGAYAARPVAAGAPAALWTQDLITRCGPPRNVRLPEAASTVITGANGAGKSTLLLTMAGLLPSRSGQIGLSPSVARGLAADPAGWRSTDLAQRIGYVFQNPEAQFVARSVAEELRVGPKVMGGEIPERRIAQLVERLRLGHLLDANPYTLSGGEKRRLSVATCLVTAPSLVLLDEPTFGQDPSTFAELVRMLRELVDSGTTVAAITHTPEFIAALGDWRVHVDAPSKKKVGESA</sequence>
<comment type="similarity">
    <text evidence="1">Belongs to the ABC transporter superfamily.</text>
</comment>
<reference evidence="6 7" key="1">
    <citation type="submission" date="2014-07" db="EMBL/GenBank/DDBJ databases">
        <title>Complete genome sequence of Corynebacterium atypicum DSM 44849: identifiction of the mycolic acid biosynthesis genes.</title>
        <authorList>
            <person name="Tippelt A."/>
            <person name="Mollmann S."/>
            <person name="Albersmeier A."/>
            <person name="Jaenicke S."/>
            <person name="Ruckert C."/>
            <person name="Tauch A."/>
        </authorList>
    </citation>
    <scope>NUCLEOTIDE SEQUENCE [LARGE SCALE GENOMIC DNA]</scope>
    <source>
        <strain evidence="6 7">R2070</strain>
    </source>
</reference>
<dbReference type="EMBL" id="CP008944">
    <property type="protein sequence ID" value="AIG63634.1"/>
    <property type="molecule type" value="Genomic_DNA"/>
</dbReference>
<dbReference type="RefSeq" id="WP_038607516.1">
    <property type="nucleotide sequence ID" value="NZ_CP008944.1"/>
</dbReference>
<evidence type="ECO:0000256" key="4">
    <source>
        <dbReference type="ARBA" id="ARBA00022840"/>
    </source>
</evidence>
<dbReference type="InterPro" id="IPR050095">
    <property type="entry name" value="ECF_ABC_transporter_ATP-bd"/>
</dbReference>
<gene>
    <name evidence="6" type="ORF">CATYP_01900</name>
</gene>
<keyword evidence="3" id="KW-0547">Nucleotide-binding</keyword>
<dbReference type="InterPro" id="IPR027417">
    <property type="entry name" value="P-loop_NTPase"/>
</dbReference>
<dbReference type="CDD" id="cd03225">
    <property type="entry name" value="ABC_cobalt_CbiO_domain1"/>
    <property type="match status" value="2"/>
</dbReference>